<protein>
    <recommendedName>
        <fullName evidence="7">Ribosomal RNA small subunit methyltransferase H</fullName>
        <ecNumber evidence="7">2.1.1.199</ecNumber>
    </recommendedName>
    <alternativeName>
        <fullName evidence="7">16S rRNA m(4)C1402 methyltransferase</fullName>
    </alternativeName>
    <alternativeName>
        <fullName evidence="7">rRNA (cytosine-N(4)-)-methyltransferase RsmH</fullName>
    </alternativeName>
</protein>
<evidence type="ECO:0000256" key="1">
    <source>
        <dbReference type="ARBA" id="ARBA00010396"/>
    </source>
</evidence>
<dbReference type="PANTHER" id="PTHR11265:SF0">
    <property type="entry name" value="12S RRNA N4-METHYLCYTIDINE METHYLTRANSFERASE"/>
    <property type="match status" value="1"/>
</dbReference>
<dbReference type="EMBL" id="CP022129">
    <property type="protein sequence ID" value="ASF46867.1"/>
    <property type="molecule type" value="Genomic_DNA"/>
</dbReference>
<dbReference type="FunFam" id="1.10.150.170:FF:000001">
    <property type="entry name" value="Ribosomal RNA small subunit methyltransferase H"/>
    <property type="match status" value="1"/>
</dbReference>
<dbReference type="HAMAP" id="MF_01007">
    <property type="entry name" value="16SrRNA_methyltr_H"/>
    <property type="match status" value="1"/>
</dbReference>
<dbReference type="PIRSF" id="PIRSF004486">
    <property type="entry name" value="MraW"/>
    <property type="match status" value="1"/>
</dbReference>
<dbReference type="InterPro" id="IPR002903">
    <property type="entry name" value="RsmH"/>
</dbReference>
<dbReference type="SUPFAM" id="SSF81799">
    <property type="entry name" value="Putative methyltransferase TM0872, insert domain"/>
    <property type="match status" value="1"/>
</dbReference>
<accession>A0A1Z4C003</accession>
<keyword evidence="2 7" id="KW-0963">Cytoplasm</keyword>
<keyword evidence="3 7" id="KW-0698">rRNA processing</keyword>
<dbReference type="GO" id="GO:0070475">
    <property type="term" value="P:rRNA base methylation"/>
    <property type="evidence" value="ECO:0007669"/>
    <property type="project" value="UniProtKB-UniRule"/>
</dbReference>
<gene>
    <name evidence="7" type="primary">rsmH</name>
    <name evidence="8" type="ORF">CEK71_12725</name>
</gene>
<proteinExistence type="inferred from homology"/>
<evidence type="ECO:0000256" key="2">
    <source>
        <dbReference type="ARBA" id="ARBA00022490"/>
    </source>
</evidence>
<dbReference type="AlphaFoldDB" id="A0A1Z4C003"/>
<dbReference type="KEGG" id="mpsy:CEK71_12725"/>
<name>A0A1Z4C003_9GAMM</name>
<dbReference type="InterPro" id="IPR029063">
    <property type="entry name" value="SAM-dependent_MTases_sf"/>
</dbReference>
<feature type="binding site" evidence="7">
    <location>
        <begin position="48"/>
        <end position="50"/>
    </location>
    <ligand>
        <name>S-adenosyl-L-methionine</name>
        <dbReference type="ChEBI" id="CHEBI:59789"/>
    </ligand>
</feature>
<dbReference type="Pfam" id="PF01795">
    <property type="entry name" value="Methyltransf_5"/>
    <property type="match status" value="1"/>
</dbReference>
<comment type="subcellular location">
    <subcellularLocation>
        <location evidence="7">Cytoplasm</location>
    </subcellularLocation>
</comment>
<feature type="binding site" evidence="7">
    <location>
        <position position="124"/>
    </location>
    <ligand>
        <name>S-adenosyl-L-methionine</name>
        <dbReference type="ChEBI" id="CHEBI:59789"/>
    </ligand>
</feature>
<dbReference type="NCBIfam" id="TIGR00006">
    <property type="entry name" value="16S rRNA (cytosine(1402)-N(4))-methyltransferase RsmH"/>
    <property type="match status" value="1"/>
</dbReference>
<organism evidence="8 9">
    <name type="scientific">Methylovulum psychrotolerans</name>
    <dbReference type="NCBI Taxonomy" id="1704499"/>
    <lineage>
        <taxon>Bacteria</taxon>
        <taxon>Pseudomonadati</taxon>
        <taxon>Pseudomonadota</taxon>
        <taxon>Gammaproteobacteria</taxon>
        <taxon>Methylococcales</taxon>
        <taxon>Methylococcaceae</taxon>
        <taxon>Methylovulum</taxon>
    </lineage>
</organism>
<feature type="binding site" evidence="7">
    <location>
        <position position="95"/>
    </location>
    <ligand>
        <name>S-adenosyl-L-methionine</name>
        <dbReference type="ChEBI" id="CHEBI:59789"/>
    </ligand>
</feature>
<keyword evidence="9" id="KW-1185">Reference proteome</keyword>
<dbReference type="OrthoDB" id="9806637at2"/>
<evidence type="ECO:0000256" key="5">
    <source>
        <dbReference type="ARBA" id="ARBA00022679"/>
    </source>
</evidence>
<evidence type="ECO:0000313" key="8">
    <source>
        <dbReference type="EMBL" id="ASF46867.1"/>
    </source>
</evidence>
<keyword evidence="6 7" id="KW-0949">S-adenosyl-L-methionine</keyword>
<dbReference type="Gene3D" id="3.40.50.150">
    <property type="entry name" value="Vaccinia Virus protein VP39"/>
    <property type="match status" value="1"/>
</dbReference>
<evidence type="ECO:0000256" key="7">
    <source>
        <dbReference type="HAMAP-Rule" id="MF_01007"/>
    </source>
</evidence>
<dbReference type="PANTHER" id="PTHR11265">
    <property type="entry name" value="S-ADENOSYL-METHYLTRANSFERASE MRAW"/>
    <property type="match status" value="1"/>
</dbReference>
<dbReference type="Gene3D" id="1.10.150.170">
    <property type="entry name" value="Putative methyltransferase TM0872, insert domain"/>
    <property type="match status" value="1"/>
</dbReference>
<dbReference type="SUPFAM" id="SSF53335">
    <property type="entry name" value="S-adenosyl-L-methionine-dependent methyltransferases"/>
    <property type="match status" value="1"/>
</dbReference>
<feature type="binding site" evidence="7">
    <location>
        <position position="68"/>
    </location>
    <ligand>
        <name>S-adenosyl-L-methionine</name>
        <dbReference type="ChEBI" id="CHEBI:59789"/>
    </ligand>
</feature>
<dbReference type="InterPro" id="IPR023397">
    <property type="entry name" value="SAM-dep_MeTrfase_MraW_recog"/>
</dbReference>
<dbReference type="GO" id="GO:0071424">
    <property type="term" value="F:rRNA (cytosine-N4-)-methyltransferase activity"/>
    <property type="evidence" value="ECO:0007669"/>
    <property type="project" value="UniProtKB-UniRule"/>
</dbReference>
<evidence type="ECO:0000256" key="6">
    <source>
        <dbReference type="ARBA" id="ARBA00022691"/>
    </source>
</evidence>
<evidence type="ECO:0000313" key="9">
    <source>
        <dbReference type="Proteomes" id="UP000197019"/>
    </source>
</evidence>
<keyword evidence="4 7" id="KW-0489">Methyltransferase</keyword>
<feature type="binding site" evidence="7">
    <location>
        <position position="117"/>
    </location>
    <ligand>
        <name>S-adenosyl-L-methionine</name>
        <dbReference type="ChEBI" id="CHEBI:59789"/>
    </ligand>
</feature>
<dbReference type="Proteomes" id="UP000197019">
    <property type="component" value="Chromosome"/>
</dbReference>
<reference evidence="8 9" key="1">
    <citation type="submission" date="2017-06" db="EMBL/GenBank/DDBJ databases">
        <title>Genome Sequencing of the methanotroph Methylovulum psychrotolerants str. HV10-M2 isolated from a high-altitude environment.</title>
        <authorList>
            <person name="Mateos-Rivera A."/>
        </authorList>
    </citation>
    <scope>NUCLEOTIDE SEQUENCE [LARGE SCALE GENOMIC DNA]</scope>
    <source>
        <strain evidence="8 9">HV10_M2</strain>
    </source>
</reference>
<dbReference type="GO" id="GO:0005737">
    <property type="term" value="C:cytoplasm"/>
    <property type="evidence" value="ECO:0007669"/>
    <property type="project" value="UniProtKB-SubCell"/>
</dbReference>
<keyword evidence="5 7" id="KW-0808">Transferase</keyword>
<evidence type="ECO:0000256" key="4">
    <source>
        <dbReference type="ARBA" id="ARBA00022603"/>
    </source>
</evidence>
<comment type="catalytic activity">
    <reaction evidence="7">
        <text>cytidine(1402) in 16S rRNA + S-adenosyl-L-methionine = N(4)-methylcytidine(1402) in 16S rRNA + S-adenosyl-L-homocysteine + H(+)</text>
        <dbReference type="Rhea" id="RHEA:42928"/>
        <dbReference type="Rhea" id="RHEA-COMP:10286"/>
        <dbReference type="Rhea" id="RHEA-COMP:10287"/>
        <dbReference type="ChEBI" id="CHEBI:15378"/>
        <dbReference type="ChEBI" id="CHEBI:57856"/>
        <dbReference type="ChEBI" id="CHEBI:59789"/>
        <dbReference type="ChEBI" id="CHEBI:74506"/>
        <dbReference type="ChEBI" id="CHEBI:82748"/>
        <dbReference type="EC" id="2.1.1.199"/>
    </reaction>
</comment>
<comment type="function">
    <text evidence="7">Specifically methylates the N4 position of cytidine in position 1402 (C1402) of 16S rRNA.</text>
</comment>
<dbReference type="EC" id="2.1.1.199" evidence="7"/>
<evidence type="ECO:0000256" key="3">
    <source>
        <dbReference type="ARBA" id="ARBA00022552"/>
    </source>
</evidence>
<sequence length="325" mass="36091">MKVWRIWGIYHFKGDKQVEHSPVMLAEALEQLAIQTDGLYIDCTFGRGGHSQGILRQLGGGGRLWALDRDLQAIRSEIAGQLQNDQRFTLSHACFSQLHTLAATADMVGQVDGILMDLGVSSPQLDNPERGFSFLHDGPLDMRMDASAGLSAAQWLAQVPEAELVRVLFEYGEERFARRIAHAVIEQRQQIPLTTTRQLAKLIEGAVPFRDKHKHPATRSFQAIRIAVNQELDELQQVLGHALAVLKPGGRLVVISFHSLEDRMVKRFFRAEAGAKYNPGKFPIREADIAKGLLKKGGKAIKASPEEIAHNPRSRSAVMRVAEKA</sequence>
<comment type="similarity">
    <text evidence="1 7">Belongs to the methyltransferase superfamily. RsmH family.</text>
</comment>